<keyword evidence="3" id="KW-1185">Reference proteome</keyword>
<dbReference type="Proteomes" id="UP001165160">
    <property type="component" value="Unassembled WGS sequence"/>
</dbReference>
<evidence type="ECO:0000313" key="3">
    <source>
        <dbReference type="Proteomes" id="UP001165160"/>
    </source>
</evidence>
<organism evidence="2 3">
    <name type="scientific">Triparma verrucosa</name>
    <dbReference type="NCBI Taxonomy" id="1606542"/>
    <lineage>
        <taxon>Eukaryota</taxon>
        <taxon>Sar</taxon>
        <taxon>Stramenopiles</taxon>
        <taxon>Ochrophyta</taxon>
        <taxon>Bolidophyceae</taxon>
        <taxon>Parmales</taxon>
        <taxon>Triparmaceae</taxon>
        <taxon>Triparma</taxon>
    </lineage>
</organism>
<feature type="coiled-coil region" evidence="1">
    <location>
        <begin position="25"/>
        <end position="74"/>
    </location>
</feature>
<accession>A0A9W7BI89</accession>
<sequence length="334" mass="36274">MSNPDDTEPSSKTVQEELDKALALLVAERRANAQLRVEKDEALDRLRVRHTLQLEEAAAQLDAERKAKDEAVKKLKSVVAEINSDATLQARRHRADATATSVAPLDPDNPMVRKVGPNMLSHNTTINNCHTEITIHEEPQVLLEALLGDQTKVGNMLFQRVVGEGVAYWSFMEATKCCDLFLRMQVERQDEEEVVVGVESVDEEELESASLPDPNSTASKRFRLLLKEGTIVLRPLQFGQTLFTFTAQVDVGEVRKDAVVSLASGFLRPPIGMGSPTGMTRSTTTTGITNAITGITSRTGAAMKNVAAGEAAKASEFFCKLAKMASGALAPEGL</sequence>
<keyword evidence="1" id="KW-0175">Coiled coil</keyword>
<evidence type="ECO:0000256" key="1">
    <source>
        <dbReference type="SAM" id="Coils"/>
    </source>
</evidence>
<gene>
    <name evidence="2" type="ORF">TrVE_jg5557</name>
</gene>
<dbReference type="EMBL" id="BRXX01000117">
    <property type="protein sequence ID" value="GMH91631.1"/>
    <property type="molecule type" value="Genomic_DNA"/>
</dbReference>
<evidence type="ECO:0000313" key="2">
    <source>
        <dbReference type="EMBL" id="GMH91631.1"/>
    </source>
</evidence>
<comment type="caution">
    <text evidence="2">The sequence shown here is derived from an EMBL/GenBank/DDBJ whole genome shotgun (WGS) entry which is preliminary data.</text>
</comment>
<proteinExistence type="predicted"/>
<dbReference type="AlphaFoldDB" id="A0A9W7BI89"/>
<protein>
    <submittedName>
        <fullName evidence="2">Uncharacterized protein</fullName>
    </submittedName>
</protein>
<name>A0A9W7BI89_9STRA</name>
<reference evidence="3" key="1">
    <citation type="journal article" date="2023" name="Commun. Biol.">
        <title>Genome analysis of Parmales, the sister group of diatoms, reveals the evolutionary specialization of diatoms from phago-mixotrophs to photoautotrophs.</title>
        <authorList>
            <person name="Ban H."/>
            <person name="Sato S."/>
            <person name="Yoshikawa S."/>
            <person name="Yamada K."/>
            <person name="Nakamura Y."/>
            <person name="Ichinomiya M."/>
            <person name="Sato N."/>
            <person name="Blanc-Mathieu R."/>
            <person name="Endo H."/>
            <person name="Kuwata A."/>
            <person name="Ogata H."/>
        </authorList>
    </citation>
    <scope>NUCLEOTIDE SEQUENCE [LARGE SCALE GENOMIC DNA]</scope>
    <source>
        <strain evidence="3">NIES 3699</strain>
    </source>
</reference>